<organism evidence="1 2">
    <name type="scientific">Eleutherodactylus coqui</name>
    <name type="common">Puerto Rican coqui</name>
    <dbReference type="NCBI Taxonomy" id="57060"/>
    <lineage>
        <taxon>Eukaryota</taxon>
        <taxon>Metazoa</taxon>
        <taxon>Chordata</taxon>
        <taxon>Craniata</taxon>
        <taxon>Vertebrata</taxon>
        <taxon>Euteleostomi</taxon>
        <taxon>Amphibia</taxon>
        <taxon>Batrachia</taxon>
        <taxon>Anura</taxon>
        <taxon>Neobatrachia</taxon>
        <taxon>Hyloidea</taxon>
        <taxon>Eleutherodactylidae</taxon>
        <taxon>Eleutherodactylinae</taxon>
        <taxon>Eleutherodactylus</taxon>
        <taxon>Eleutherodactylus</taxon>
    </lineage>
</organism>
<reference evidence="1" key="1">
    <citation type="thesis" date="2020" institute="ProQuest LLC" country="789 East Eisenhower Parkway, Ann Arbor, MI, USA">
        <title>Comparative Genomics and Chromosome Evolution.</title>
        <authorList>
            <person name="Mudd A.B."/>
        </authorList>
    </citation>
    <scope>NUCLEOTIDE SEQUENCE</scope>
    <source>
        <strain evidence="1">HN-11 Male</strain>
        <tissue evidence="1">Kidney and liver</tissue>
    </source>
</reference>
<dbReference type="Proteomes" id="UP000770717">
    <property type="component" value="Unassembled WGS sequence"/>
</dbReference>
<evidence type="ECO:0000313" key="1">
    <source>
        <dbReference type="EMBL" id="KAG9475912.1"/>
    </source>
</evidence>
<comment type="caution">
    <text evidence="1">The sequence shown here is derived from an EMBL/GenBank/DDBJ whole genome shotgun (WGS) entry which is preliminary data.</text>
</comment>
<dbReference type="EMBL" id="WNTK01000012">
    <property type="protein sequence ID" value="KAG9475912.1"/>
    <property type="molecule type" value="Genomic_DNA"/>
</dbReference>
<sequence>MMPVFWVVRRMIRLELMEILPSHLPIGHYGHGITACVMVTEIPGITRINTSSECCSVTCSILFQMTQLFSLYLLNKINLGICIAPTYSAAL</sequence>
<accession>A0A8J6K1D2</accession>
<gene>
    <name evidence="1" type="ORF">GDO78_004007</name>
</gene>
<keyword evidence="2" id="KW-1185">Reference proteome</keyword>
<name>A0A8J6K1D2_ELECQ</name>
<dbReference type="AlphaFoldDB" id="A0A8J6K1D2"/>
<proteinExistence type="predicted"/>
<evidence type="ECO:0000313" key="2">
    <source>
        <dbReference type="Proteomes" id="UP000770717"/>
    </source>
</evidence>
<protein>
    <submittedName>
        <fullName evidence="1">Uncharacterized protein</fullName>
    </submittedName>
</protein>